<dbReference type="EMBL" id="CP012328">
    <property type="protein sequence ID" value="AKU79886.1"/>
    <property type="molecule type" value="Genomic_DNA"/>
</dbReference>
<evidence type="ECO:0000256" key="12">
    <source>
        <dbReference type="SAM" id="Coils"/>
    </source>
</evidence>
<evidence type="ECO:0000256" key="6">
    <source>
        <dbReference type="ARBA" id="ARBA00022683"/>
    </source>
</evidence>
<keyword evidence="2" id="KW-0813">Transport</keyword>
<feature type="domain" description="PTS EIIC type-1" evidence="16">
    <location>
        <begin position="269"/>
        <end position="627"/>
    </location>
</feature>
<name>A0A0K1P6E2_9MOLU</name>
<dbReference type="PATRIC" id="fig|216946.3.peg.658"/>
<evidence type="ECO:0000256" key="2">
    <source>
        <dbReference type="ARBA" id="ARBA00022448"/>
    </source>
</evidence>
<dbReference type="PANTHER" id="PTHR30175:SF1">
    <property type="entry name" value="PTS SYSTEM ARBUTIN-, CELLOBIOSE-, AND SALICIN-SPECIFIC EIIBC COMPONENT-RELATED"/>
    <property type="match status" value="1"/>
</dbReference>
<feature type="transmembrane region" description="Helical" evidence="13">
    <location>
        <begin position="347"/>
        <end position="371"/>
    </location>
</feature>
<keyword evidence="9 13" id="KW-1133">Transmembrane helix</keyword>
<keyword evidence="12" id="KW-0175">Coiled coil</keyword>
<reference evidence="17 18" key="1">
    <citation type="journal article" date="2015" name="Genome Announc.">
        <title>Complete Genome Sequence of Spiroplasma turonicum Strain Tab4cT, a Parasite of a Horse Fly, Haematopota sp. (Diptera: Tabanidae).</title>
        <authorList>
            <person name="Davis R.E."/>
            <person name="Shao J."/>
            <person name="Zhao Y."/>
            <person name="Gasparich G.E."/>
            <person name="Gaynor B.J."/>
            <person name="Donofrio N."/>
        </authorList>
    </citation>
    <scope>NUCLEOTIDE SEQUENCE [LARGE SCALE GENOMIC DNA]</scope>
    <source>
        <strain evidence="17 18">Tab4c</strain>
    </source>
</reference>
<dbReference type="InterPro" id="IPR011055">
    <property type="entry name" value="Dup_hybrid_motif"/>
</dbReference>
<gene>
    <name evidence="17" type="ORF">STURON_00640</name>
</gene>
<dbReference type="GO" id="GO:0090563">
    <property type="term" value="F:protein-phosphocysteine-sugar phosphotransferase activity"/>
    <property type="evidence" value="ECO:0007669"/>
    <property type="project" value="TreeGrafter"/>
</dbReference>
<sequence length="813" mass="91493">MEYIKVYSPVDGVIDSITKCDDKAFSDKLLGDGFYVIPDNGNFGSIFDKANILMIFETKHAFFLESLNGPKVMYHVGLDTVKLKGKPFKYIKNVGQLVNKSDLILEVDLELIKSNNLSLQTPIVFDLNENINYKFNLTKTGKVKIGEEIGYFEKLKKQNFSNDKLVSKFEEAALSINELVGKEFNYSNYYNCMTRLRFDIIDKSLVNEQELKKIPIVKGINWSGHELQIIIGGNVLKVKEVFDKKIKIDNKVKFETLSKNKKVKDKILAFLSGVVTPTLPIILAAGILMAIKSIFIETKLIQDIKNYEQMKTASVFSAFMYITAELGIGMLGIFFCISTVKYLKGNIVVGAMVGIAIASPYLFWGISYTLFDWGFIKIKLGGYYNSIIPQVVAGAIYVYADKWVKSWMPTAVDICFRTALSFIITMISVMFILGPILGVLEGLIGKGVIFISDAPFGIGTMLFAILWQPLVLTGMHVPVIMAVIQNLPNSLYAASAFGIFGQLGAALCVGMTTNNYKVKEVAYSSMPAAVVGITEPIIYGITLPRLVPFLIGCLGAGIAGLVTGLLKIQGLVPGGMGLLGITRFIPGGAYQISLFFLGTVISICCSYLLTFILFKEKRDEISLIKSNNKLLVKYLVKFNNLNKEDANKLLKSLSEKILVTKDNKKLIKNCKIYFTKLSRLETKLNHKNDIDNEKIIKLNIEIDQLKSKAKNIKVVKLTNLLTNIQNKNKEKYYEEKINNINLDYKFSKESFIKFQDKFMNNVNDLINDLKDKQKNEKIELIKNNYFNSIHELDIIFQYTEKKDKLLNLSRKQV</sequence>
<evidence type="ECO:0000259" key="16">
    <source>
        <dbReference type="PROSITE" id="PS51103"/>
    </source>
</evidence>
<evidence type="ECO:0000256" key="5">
    <source>
        <dbReference type="ARBA" id="ARBA00022679"/>
    </source>
</evidence>
<dbReference type="InterPro" id="IPR050558">
    <property type="entry name" value="PTS_Sugar-Specific_Components"/>
</dbReference>
<keyword evidence="6" id="KW-0598">Phosphotransferase system</keyword>
<feature type="transmembrane region" description="Helical" evidence="13">
    <location>
        <begin position="490"/>
        <end position="509"/>
    </location>
</feature>
<dbReference type="GO" id="GO:0009401">
    <property type="term" value="P:phosphoenolpyruvate-dependent sugar phosphotransferase system"/>
    <property type="evidence" value="ECO:0007669"/>
    <property type="project" value="UniProtKB-KW"/>
</dbReference>
<dbReference type="GO" id="GO:0016301">
    <property type="term" value="F:kinase activity"/>
    <property type="evidence" value="ECO:0007669"/>
    <property type="project" value="UniProtKB-KW"/>
</dbReference>
<keyword evidence="5" id="KW-0808">Transferase</keyword>
<keyword evidence="8" id="KW-0418">Kinase</keyword>
<keyword evidence="7 13" id="KW-0812">Transmembrane</keyword>
<evidence type="ECO:0000313" key="17">
    <source>
        <dbReference type="EMBL" id="AKU79886.1"/>
    </source>
</evidence>
<keyword evidence="3" id="KW-1003">Cell membrane</keyword>
<dbReference type="Pfam" id="PF00367">
    <property type="entry name" value="PTS_EIIB"/>
    <property type="match status" value="1"/>
</dbReference>
<feature type="domain" description="PTS EIIA type-1" evidence="14">
    <location>
        <begin position="22"/>
        <end position="127"/>
    </location>
</feature>
<feature type="transmembrane region" description="Helical" evidence="13">
    <location>
        <begin position="267"/>
        <end position="291"/>
    </location>
</feature>
<dbReference type="PROSITE" id="PS51103">
    <property type="entry name" value="PTS_EIIC_TYPE_1"/>
    <property type="match status" value="1"/>
</dbReference>
<evidence type="ECO:0000259" key="14">
    <source>
        <dbReference type="PROSITE" id="PS51093"/>
    </source>
</evidence>
<evidence type="ECO:0000256" key="9">
    <source>
        <dbReference type="ARBA" id="ARBA00022989"/>
    </source>
</evidence>
<dbReference type="InterPro" id="IPR001996">
    <property type="entry name" value="PTS_IIB_1"/>
</dbReference>
<evidence type="ECO:0000256" key="4">
    <source>
        <dbReference type="ARBA" id="ARBA00022597"/>
    </source>
</evidence>
<evidence type="ECO:0000259" key="15">
    <source>
        <dbReference type="PROSITE" id="PS51098"/>
    </source>
</evidence>
<feature type="domain" description="PTS EIIB type-1" evidence="15">
    <location>
        <begin position="170"/>
        <end position="252"/>
    </location>
</feature>
<feature type="active site" description="Phosphocysteine intermediate; for EIIB activity" evidence="11">
    <location>
        <position position="192"/>
    </location>
</feature>
<evidence type="ECO:0000256" key="3">
    <source>
        <dbReference type="ARBA" id="ARBA00022475"/>
    </source>
</evidence>
<feature type="transmembrane region" description="Helical" evidence="13">
    <location>
        <begin position="589"/>
        <end position="614"/>
    </location>
</feature>
<feature type="transmembrane region" description="Helical" evidence="13">
    <location>
        <begin position="547"/>
        <end position="568"/>
    </location>
</feature>
<evidence type="ECO:0000256" key="1">
    <source>
        <dbReference type="ARBA" id="ARBA00004651"/>
    </source>
</evidence>
<feature type="transmembrane region" description="Helical" evidence="13">
    <location>
        <begin position="521"/>
        <end position="541"/>
    </location>
</feature>
<keyword evidence="10 13" id="KW-0472">Membrane</keyword>
<dbReference type="Gene3D" id="3.30.1360.60">
    <property type="entry name" value="Glucose permease domain IIB"/>
    <property type="match status" value="1"/>
</dbReference>
<dbReference type="InterPro" id="IPR001127">
    <property type="entry name" value="PTS_EIIA_1_perm"/>
</dbReference>
<dbReference type="STRING" id="216946.STURO_v1c06380"/>
<dbReference type="PROSITE" id="PS01035">
    <property type="entry name" value="PTS_EIIB_TYPE_1_CYS"/>
    <property type="match status" value="1"/>
</dbReference>
<dbReference type="GO" id="GO:0005886">
    <property type="term" value="C:plasma membrane"/>
    <property type="evidence" value="ECO:0007669"/>
    <property type="project" value="UniProtKB-SubCell"/>
</dbReference>
<dbReference type="RefSeq" id="WP_075048470.1">
    <property type="nucleotide sequence ID" value="NZ_CP012328.1"/>
</dbReference>
<dbReference type="PANTHER" id="PTHR30175">
    <property type="entry name" value="PHOSPHOTRANSFERASE SYSTEM TRANSPORT PROTEIN"/>
    <property type="match status" value="1"/>
</dbReference>
<feature type="transmembrane region" description="Helical" evidence="13">
    <location>
        <begin position="420"/>
        <end position="440"/>
    </location>
</feature>
<accession>A0A0K1P6E2</accession>
<evidence type="ECO:0000256" key="13">
    <source>
        <dbReference type="SAM" id="Phobius"/>
    </source>
</evidence>
<keyword evidence="4" id="KW-0762">Sugar transport</keyword>
<comment type="subcellular location">
    <subcellularLocation>
        <location evidence="1">Cell membrane</location>
        <topology evidence="1">Multi-pass membrane protein</topology>
    </subcellularLocation>
</comment>
<dbReference type="GO" id="GO:0008982">
    <property type="term" value="F:protein-N(PI)-phosphohistidine-sugar phosphotransferase activity"/>
    <property type="evidence" value="ECO:0007669"/>
    <property type="project" value="InterPro"/>
</dbReference>
<evidence type="ECO:0000313" key="18">
    <source>
        <dbReference type="Proteomes" id="UP000067243"/>
    </source>
</evidence>
<dbReference type="NCBIfam" id="TIGR00830">
    <property type="entry name" value="PTBA"/>
    <property type="match status" value="1"/>
</dbReference>
<evidence type="ECO:0000256" key="11">
    <source>
        <dbReference type="PROSITE-ProRule" id="PRU00421"/>
    </source>
</evidence>
<dbReference type="AlphaFoldDB" id="A0A0K1P6E2"/>
<feature type="transmembrane region" description="Helical" evidence="13">
    <location>
        <begin position="383"/>
        <end position="400"/>
    </location>
</feature>
<organism evidence="17 18">
    <name type="scientific">Spiroplasma turonicum</name>
    <dbReference type="NCBI Taxonomy" id="216946"/>
    <lineage>
        <taxon>Bacteria</taxon>
        <taxon>Bacillati</taxon>
        <taxon>Mycoplasmatota</taxon>
        <taxon>Mollicutes</taxon>
        <taxon>Entomoplasmatales</taxon>
        <taxon>Spiroplasmataceae</taxon>
        <taxon>Spiroplasma</taxon>
    </lineage>
</organism>
<dbReference type="InterPro" id="IPR003352">
    <property type="entry name" value="PTS_EIIC"/>
</dbReference>
<dbReference type="InterPro" id="IPR036878">
    <property type="entry name" value="Glu_permease_IIB"/>
</dbReference>
<dbReference type="InterPro" id="IPR013013">
    <property type="entry name" value="PTS_EIIC_1"/>
</dbReference>
<dbReference type="Pfam" id="PF00358">
    <property type="entry name" value="PTS_EIIA_1"/>
    <property type="match status" value="1"/>
</dbReference>
<evidence type="ECO:0000256" key="8">
    <source>
        <dbReference type="ARBA" id="ARBA00022777"/>
    </source>
</evidence>
<dbReference type="OrthoDB" id="400707at2"/>
<dbReference type="KEGG" id="stur:STURON_00640"/>
<feature type="transmembrane region" description="Helical" evidence="13">
    <location>
        <begin position="447"/>
        <end position="470"/>
    </location>
</feature>
<dbReference type="PROSITE" id="PS51093">
    <property type="entry name" value="PTS_EIIA_TYPE_1"/>
    <property type="match status" value="1"/>
</dbReference>
<protein>
    <submittedName>
        <fullName evidence="17">PTS system beta-glucoside-specific IIABC component</fullName>
    </submittedName>
</protein>
<keyword evidence="18" id="KW-1185">Reference proteome</keyword>
<dbReference type="PROSITE" id="PS51098">
    <property type="entry name" value="PTS_EIIB_TYPE_1"/>
    <property type="match status" value="1"/>
</dbReference>
<evidence type="ECO:0000256" key="7">
    <source>
        <dbReference type="ARBA" id="ARBA00022692"/>
    </source>
</evidence>
<feature type="coiled-coil region" evidence="12">
    <location>
        <begin position="688"/>
        <end position="715"/>
    </location>
</feature>
<proteinExistence type="predicted"/>
<dbReference type="SUPFAM" id="SSF55604">
    <property type="entry name" value="Glucose permease domain IIB"/>
    <property type="match status" value="1"/>
</dbReference>
<feature type="transmembrane region" description="Helical" evidence="13">
    <location>
        <begin position="312"/>
        <end position="335"/>
    </location>
</feature>
<dbReference type="Pfam" id="PF02378">
    <property type="entry name" value="PTS_EIIC"/>
    <property type="match status" value="1"/>
</dbReference>
<dbReference type="InterPro" id="IPR018113">
    <property type="entry name" value="PTrfase_EIIB_Cys"/>
</dbReference>
<dbReference type="SUPFAM" id="SSF51261">
    <property type="entry name" value="Duplicated hybrid motif"/>
    <property type="match status" value="1"/>
</dbReference>
<evidence type="ECO:0000256" key="10">
    <source>
        <dbReference type="ARBA" id="ARBA00023136"/>
    </source>
</evidence>
<dbReference type="Proteomes" id="UP000067243">
    <property type="component" value="Chromosome"/>
</dbReference>
<dbReference type="Gene3D" id="2.70.70.10">
    <property type="entry name" value="Glucose Permease (Domain IIA)"/>
    <property type="match status" value="1"/>
</dbReference>